<name>A0ACC1QFD9_9HYPO</name>
<gene>
    <name evidence="1" type="ORF">NLG97_g10788</name>
</gene>
<sequence length="117" mass="12749">MRFWDIARVENSCVFSGLQPDEVQPTYSAAHPTTSMTVNTERLARHSTAAAAAAGSSGRSKTTTTTSGRPARSTVISLQQQQLLQSHLDSIQDVALLEYPYTMSVSVDRSGMVFVFH</sequence>
<evidence type="ECO:0000313" key="1">
    <source>
        <dbReference type="EMBL" id="KAJ3472689.1"/>
    </source>
</evidence>
<accession>A0ACC1QFD9</accession>
<reference evidence="1" key="1">
    <citation type="submission" date="2022-07" db="EMBL/GenBank/DDBJ databases">
        <title>Genome Sequence of Lecanicillium saksenae.</title>
        <authorList>
            <person name="Buettner E."/>
        </authorList>
    </citation>
    <scope>NUCLEOTIDE SEQUENCE</scope>
    <source>
        <strain evidence="1">VT-O1</strain>
    </source>
</reference>
<comment type="caution">
    <text evidence="1">The sequence shown here is derived from an EMBL/GenBank/DDBJ whole genome shotgun (WGS) entry which is preliminary data.</text>
</comment>
<evidence type="ECO:0000313" key="2">
    <source>
        <dbReference type="Proteomes" id="UP001148737"/>
    </source>
</evidence>
<organism evidence="1 2">
    <name type="scientific">Lecanicillium saksenae</name>
    <dbReference type="NCBI Taxonomy" id="468837"/>
    <lineage>
        <taxon>Eukaryota</taxon>
        <taxon>Fungi</taxon>
        <taxon>Dikarya</taxon>
        <taxon>Ascomycota</taxon>
        <taxon>Pezizomycotina</taxon>
        <taxon>Sordariomycetes</taxon>
        <taxon>Hypocreomycetidae</taxon>
        <taxon>Hypocreales</taxon>
        <taxon>Cordycipitaceae</taxon>
        <taxon>Lecanicillium</taxon>
    </lineage>
</organism>
<dbReference type="EMBL" id="JANAKD010002930">
    <property type="protein sequence ID" value="KAJ3472689.1"/>
    <property type="molecule type" value="Genomic_DNA"/>
</dbReference>
<protein>
    <submittedName>
        <fullName evidence="1">Uncharacterized protein</fullName>
    </submittedName>
</protein>
<dbReference type="Proteomes" id="UP001148737">
    <property type="component" value="Unassembled WGS sequence"/>
</dbReference>
<proteinExistence type="predicted"/>
<keyword evidence="2" id="KW-1185">Reference proteome</keyword>